<protein>
    <recommendedName>
        <fullName evidence="1">protein-ribulosamine 3-kinase</fullName>
        <ecNumber evidence="1">2.7.1.172</ecNumber>
    </recommendedName>
</protein>
<evidence type="ECO:0000256" key="1">
    <source>
        <dbReference type="ARBA" id="ARBA00011961"/>
    </source>
</evidence>
<dbReference type="OrthoDB" id="5772781at2759"/>
<evidence type="ECO:0000256" key="3">
    <source>
        <dbReference type="PIRNR" id="PIRNR006221"/>
    </source>
</evidence>
<dbReference type="SUPFAM" id="SSF56112">
    <property type="entry name" value="Protein kinase-like (PK-like)"/>
    <property type="match status" value="1"/>
</dbReference>
<organism evidence="4 5">
    <name type="scientific">Thielaviopsis punctulata</name>
    <dbReference type="NCBI Taxonomy" id="72032"/>
    <lineage>
        <taxon>Eukaryota</taxon>
        <taxon>Fungi</taxon>
        <taxon>Dikarya</taxon>
        <taxon>Ascomycota</taxon>
        <taxon>Pezizomycotina</taxon>
        <taxon>Sordariomycetes</taxon>
        <taxon>Hypocreomycetidae</taxon>
        <taxon>Microascales</taxon>
        <taxon>Ceratocystidaceae</taxon>
        <taxon>Thielaviopsis</taxon>
    </lineage>
</organism>
<keyword evidence="3" id="KW-0808">Transferase</keyword>
<keyword evidence="5" id="KW-1185">Reference proteome</keyword>
<dbReference type="PIRSF" id="PIRSF006221">
    <property type="entry name" value="Ketosamine-3-kinase"/>
    <property type="match status" value="1"/>
</dbReference>
<name>A0A0F4ZAC5_9PEZI</name>
<dbReference type="GO" id="GO:0016301">
    <property type="term" value="F:kinase activity"/>
    <property type="evidence" value="ECO:0007669"/>
    <property type="project" value="UniProtKB-UniRule"/>
</dbReference>
<dbReference type="FunFam" id="3.90.1200.10:FF:000018">
    <property type="entry name" value="Fructosamine-3-kinase, putative"/>
    <property type="match status" value="1"/>
</dbReference>
<evidence type="ECO:0000256" key="2">
    <source>
        <dbReference type="ARBA" id="ARBA00048655"/>
    </source>
</evidence>
<gene>
    <name evidence="4" type="ORF">TD95_003332</name>
</gene>
<dbReference type="AlphaFoldDB" id="A0A0F4ZAC5"/>
<dbReference type="Proteomes" id="UP000033483">
    <property type="component" value="Unassembled WGS sequence"/>
</dbReference>
<dbReference type="InterPro" id="IPR016477">
    <property type="entry name" value="Fructo-/Ketosamine-3-kinase"/>
</dbReference>
<sequence>MAPEAVDPAILESLQLDGTCSTLSRYGSSNFSTSYRLDSVVNGENVIYFVKTGSGPEAEAMFQGEHYSLNAIASIVPTLCPRSLAYGPLRCYPGFFIVTDFMYMDGSIYPSGMTLAQKLATLHTTPAPLPYGGSSPAYGFPVTTCCGSTEQVNDWRYSWSDFFAECRLHAIANQLRSKGCEEPNLCDAIDAIAVKVVPRLLGEQTLKGVYPVVVHGDLWSGNCGQGILHGQAEEVVFDPAGLYAHSEYDLGIMKMFGGVGADFWQEYHQIVPKHEPQEEYEDRIQLYKLYHYLNHYLMFGGSYLETAFHIIEDLAEKYVVD</sequence>
<comment type="similarity">
    <text evidence="3">Belongs to the fructosamine kinase family.</text>
</comment>
<dbReference type="Gene3D" id="3.90.1200.10">
    <property type="match status" value="1"/>
</dbReference>
<dbReference type="PANTHER" id="PTHR12149">
    <property type="entry name" value="FRUCTOSAMINE 3 KINASE-RELATED PROTEIN"/>
    <property type="match status" value="1"/>
</dbReference>
<evidence type="ECO:0000313" key="5">
    <source>
        <dbReference type="Proteomes" id="UP000033483"/>
    </source>
</evidence>
<dbReference type="EC" id="2.7.1.172" evidence="1"/>
<dbReference type="InterPro" id="IPR011009">
    <property type="entry name" value="Kinase-like_dom_sf"/>
</dbReference>
<accession>A0A0F4ZAC5</accession>
<comment type="caution">
    <text evidence="4">The sequence shown here is derived from an EMBL/GenBank/DDBJ whole genome shotgun (WGS) entry which is preliminary data.</text>
</comment>
<dbReference type="Pfam" id="PF03881">
    <property type="entry name" value="Fructosamin_kin"/>
    <property type="match status" value="1"/>
</dbReference>
<evidence type="ECO:0000313" key="4">
    <source>
        <dbReference type="EMBL" id="KKA27220.1"/>
    </source>
</evidence>
<proteinExistence type="inferred from homology"/>
<keyword evidence="3" id="KW-0418">Kinase</keyword>
<comment type="catalytic activity">
    <reaction evidence="2">
        <text>N(6)-D-ribulosyl-L-lysyl-[protein] + ATP = N(6)-(3-O-phospho-D-ribulosyl)-L-lysyl-[protein] + ADP + H(+)</text>
        <dbReference type="Rhea" id="RHEA:48432"/>
        <dbReference type="Rhea" id="RHEA-COMP:12103"/>
        <dbReference type="Rhea" id="RHEA-COMP:12104"/>
        <dbReference type="ChEBI" id="CHEBI:15378"/>
        <dbReference type="ChEBI" id="CHEBI:30616"/>
        <dbReference type="ChEBI" id="CHEBI:90418"/>
        <dbReference type="ChEBI" id="CHEBI:90420"/>
        <dbReference type="ChEBI" id="CHEBI:456216"/>
        <dbReference type="EC" id="2.7.1.172"/>
    </reaction>
    <physiologicalReaction direction="left-to-right" evidence="2">
        <dbReference type="Rhea" id="RHEA:48433"/>
    </physiologicalReaction>
</comment>
<reference evidence="4 5" key="1">
    <citation type="submission" date="2015-03" db="EMBL/GenBank/DDBJ databases">
        <authorList>
            <person name="Radwan O."/>
            <person name="Al-Naeli F.A."/>
            <person name="Rendon G.A."/>
            <person name="Fields C."/>
        </authorList>
    </citation>
    <scope>NUCLEOTIDE SEQUENCE [LARGE SCALE GENOMIC DNA]</scope>
    <source>
        <strain evidence="4">CR-DP1</strain>
    </source>
</reference>
<dbReference type="EMBL" id="LAEV01001858">
    <property type="protein sequence ID" value="KKA27220.1"/>
    <property type="molecule type" value="Genomic_DNA"/>
</dbReference>
<dbReference type="PANTHER" id="PTHR12149:SF8">
    <property type="entry name" value="PROTEIN-RIBULOSAMINE 3-KINASE"/>
    <property type="match status" value="1"/>
</dbReference>
<dbReference type="GO" id="GO:0102193">
    <property type="term" value="F:protein-ribulosamine 3-kinase activity"/>
    <property type="evidence" value="ECO:0007669"/>
    <property type="project" value="UniProtKB-EC"/>
</dbReference>